<dbReference type="SUPFAM" id="SSF55874">
    <property type="entry name" value="ATPase domain of HSP90 chaperone/DNA topoisomerase II/histidine kinase"/>
    <property type="match status" value="1"/>
</dbReference>
<dbReference type="CDD" id="cd16936">
    <property type="entry name" value="HATPase_RsbW-like"/>
    <property type="match status" value="1"/>
</dbReference>
<evidence type="ECO:0000259" key="3">
    <source>
        <dbReference type="Pfam" id="PF13581"/>
    </source>
</evidence>
<keyword evidence="4" id="KW-0067">ATP-binding</keyword>
<protein>
    <submittedName>
        <fullName evidence="4">ATP-binding protein</fullName>
    </submittedName>
</protein>
<keyword evidence="4" id="KW-0547">Nucleotide-binding</keyword>
<dbReference type="PANTHER" id="PTHR35526">
    <property type="entry name" value="ANTI-SIGMA-F FACTOR RSBW-RELATED"/>
    <property type="match status" value="1"/>
</dbReference>
<sequence length="140" mass="15452">MPIHPSPTGDPAYSQNLPRTPESARAARHLVSSALHVWGLEACEDTAWLVVTELMANAAQHAHMDLVRVTVTRRGPDRVRIAVVDRSRAMPRLRTGEDSDEHGRGLTLIDALCTGWDVDPLRWGKRVWAEVTAPEAMSGE</sequence>
<dbReference type="InterPro" id="IPR050267">
    <property type="entry name" value="Anti-sigma-factor_SerPK"/>
</dbReference>
<reference evidence="4" key="1">
    <citation type="submission" date="2022-10" db="EMBL/GenBank/DDBJ databases">
        <title>The complete genomes of actinobacterial strains from the NBC collection.</title>
        <authorList>
            <person name="Joergensen T.S."/>
            <person name="Alvarez Arevalo M."/>
            <person name="Sterndorff E.B."/>
            <person name="Faurdal D."/>
            <person name="Vuksanovic O."/>
            <person name="Mourched A.-S."/>
            <person name="Charusanti P."/>
            <person name="Shaw S."/>
            <person name="Blin K."/>
            <person name="Weber T."/>
        </authorList>
    </citation>
    <scope>NUCLEOTIDE SEQUENCE</scope>
    <source>
        <strain evidence="4">NBC_00283</strain>
    </source>
</reference>
<organism evidence="4 5">
    <name type="scientific">Streptomyces goshikiensis</name>
    <dbReference type="NCBI Taxonomy" id="1942"/>
    <lineage>
        <taxon>Bacteria</taxon>
        <taxon>Bacillati</taxon>
        <taxon>Actinomycetota</taxon>
        <taxon>Actinomycetes</taxon>
        <taxon>Kitasatosporales</taxon>
        <taxon>Streptomycetaceae</taxon>
        <taxon>Streptomyces</taxon>
    </lineage>
</organism>
<name>A0ABZ1RD24_9ACTN</name>
<dbReference type="Gene3D" id="3.30.565.10">
    <property type="entry name" value="Histidine kinase-like ATPase, C-terminal domain"/>
    <property type="match status" value="1"/>
</dbReference>
<dbReference type="Pfam" id="PF13581">
    <property type="entry name" value="HATPase_c_2"/>
    <property type="match status" value="1"/>
</dbReference>
<accession>A0ABZ1RD24</accession>
<evidence type="ECO:0000256" key="2">
    <source>
        <dbReference type="SAM" id="MobiDB-lite"/>
    </source>
</evidence>
<dbReference type="GO" id="GO:0005524">
    <property type="term" value="F:ATP binding"/>
    <property type="evidence" value="ECO:0007669"/>
    <property type="project" value="UniProtKB-KW"/>
</dbReference>
<feature type="region of interest" description="Disordered" evidence="2">
    <location>
        <begin position="1"/>
        <end position="21"/>
    </location>
</feature>
<feature type="domain" description="Histidine kinase/HSP90-like ATPase" evidence="3">
    <location>
        <begin position="18"/>
        <end position="114"/>
    </location>
</feature>
<evidence type="ECO:0000313" key="4">
    <source>
        <dbReference type="EMBL" id="WUO44364.1"/>
    </source>
</evidence>
<dbReference type="PANTHER" id="PTHR35526:SF3">
    <property type="entry name" value="ANTI-SIGMA-F FACTOR RSBW"/>
    <property type="match status" value="1"/>
</dbReference>
<dbReference type="InterPro" id="IPR036890">
    <property type="entry name" value="HATPase_C_sf"/>
</dbReference>
<gene>
    <name evidence="4" type="ORF">OHU17_00200</name>
</gene>
<dbReference type="Proteomes" id="UP001432075">
    <property type="component" value="Chromosome"/>
</dbReference>
<keyword evidence="1" id="KW-0418">Kinase</keyword>
<evidence type="ECO:0000313" key="5">
    <source>
        <dbReference type="Proteomes" id="UP001432075"/>
    </source>
</evidence>
<evidence type="ECO:0000256" key="1">
    <source>
        <dbReference type="ARBA" id="ARBA00022527"/>
    </source>
</evidence>
<dbReference type="EMBL" id="CP108057">
    <property type="protein sequence ID" value="WUO44364.1"/>
    <property type="molecule type" value="Genomic_DNA"/>
</dbReference>
<keyword evidence="5" id="KW-1185">Reference proteome</keyword>
<dbReference type="RefSeq" id="WP_328774820.1">
    <property type="nucleotide sequence ID" value="NZ_CP108057.1"/>
</dbReference>
<dbReference type="InterPro" id="IPR003594">
    <property type="entry name" value="HATPase_dom"/>
</dbReference>
<keyword evidence="1" id="KW-0723">Serine/threonine-protein kinase</keyword>
<keyword evidence="1" id="KW-0808">Transferase</keyword>
<proteinExistence type="predicted"/>